<keyword evidence="2" id="KW-1185">Reference proteome</keyword>
<evidence type="ECO:0000313" key="2">
    <source>
        <dbReference type="Proteomes" id="UP000708208"/>
    </source>
</evidence>
<dbReference type="Proteomes" id="UP000708208">
    <property type="component" value="Unassembled WGS sequence"/>
</dbReference>
<gene>
    <name evidence="1" type="ORF">AFUS01_LOCUS14856</name>
</gene>
<dbReference type="OrthoDB" id="5984724at2759"/>
<dbReference type="Pfam" id="PF03564">
    <property type="entry name" value="DUF1759"/>
    <property type="match status" value="1"/>
</dbReference>
<dbReference type="InterPro" id="IPR005312">
    <property type="entry name" value="DUF1759"/>
</dbReference>
<reference evidence="1" key="1">
    <citation type="submission" date="2021-06" db="EMBL/GenBank/DDBJ databases">
        <authorList>
            <person name="Hodson N. C."/>
            <person name="Mongue J. A."/>
            <person name="Jaron S. K."/>
        </authorList>
    </citation>
    <scope>NUCLEOTIDE SEQUENCE</scope>
</reference>
<accession>A0A8J2JRG6</accession>
<proteinExistence type="predicted"/>
<comment type="caution">
    <text evidence="1">The sequence shown here is derived from an EMBL/GenBank/DDBJ whole genome shotgun (WGS) entry which is preliminary data.</text>
</comment>
<evidence type="ECO:0000313" key="1">
    <source>
        <dbReference type="EMBL" id="CAG7725918.1"/>
    </source>
</evidence>
<dbReference type="EMBL" id="CAJVCH010128586">
    <property type="protein sequence ID" value="CAG7725918.1"/>
    <property type="molecule type" value="Genomic_DNA"/>
</dbReference>
<sequence>MEKYIKRRRHLRKRLEKTKEKLESIENPIMYDMCNITQEQLQELWIELKNCSDDILNTCDSDDEDEYEGGFDEINDEYNEVKLMLRTKAIVHNQMLSGAQKLQYLKGALRGDALQLIQGYSISDDNDQEAWNVLQRRYQNDRELVRTQIVKFTMGYEIAVAGENYWISFLLMERIESETRELWEAKLGRNNMPKWSELIEFLDERCIILSSSTNDVKETPIKKANDRNNVSVHQNEVKFSEFDHLKHVPLADPSFVTPRCIDVLLGADVFYDVWMMAD</sequence>
<protein>
    <submittedName>
        <fullName evidence="1">Uncharacterized protein</fullName>
    </submittedName>
</protein>
<dbReference type="AlphaFoldDB" id="A0A8J2JRG6"/>
<name>A0A8J2JRG6_9HEXA</name>
<organism evidence="1 2">
    <name type="scientific">Allacma fusca</name>
    <dbReference type="NCBI Taxonomy" id="39272"/>
    <lineage>
        <taxon>Eukaryota</taxon>
        <taxon>Metazoa</taxon>
        <taxon>Ecdysozoa</taxon>
        <taxon>Arthropoda</taxon>
        <taxon>Hexapoda</taxon>
        <taxon>Collembola</taxon>
        <taxon>Symphypleona</taxon>
        <taxon>Sminthuridae</taxon>
        <taxon>Allacma</taxon>
    </lineage>
</organism>